<evidence type="ECO:0000256" key="1">
    <source>
        <dbReference type="SAM" id="MobiDB-lite"/>
    </source>
</evidence>
<feature type="region of interest" description="Disordered" evidence="1">
    <location>
        <begin position="1"/>
        <end position="22"/>
    </location>
</feature>
<evidence type="ECO:0000313" key="2">
    <source>
        <dbReference type="EMBL" id="EKC62681.1"/>
    </source>
</evidence>
<gene>
    <name evidence="2" type="ORF">LEA_11718</name>
</gene>
<name>K1TTN5_9ZZZZ</name>
<protein>
    <submittedName>
        <fullName evidence="2">Uncharacterized protein</fullName>
    </submittedName>
</protein>
<feature type="non-terminal residue" evidence="2">
    <location>
        <position position="1"/>
    </location>
</feature>
<organism evidence="2">
    <name type="scientific">human gut metagenome</name>
    <dbReference type="NCBI Taxonomy" id="408170"/>
    <lineage>
        <taxon>unclassified sequences</taxon>
        <taxon>metagenomes</taxon>
        <taxon>organismal metagenomes</taxon>
    </lineage>
</organism>
<comment type="caution">
    <text evidence="2">The sequence shown here is derived from an EMBL/GenBank/DDBJ whole genome shotgun (WGS) entry which is preliminary data.</text>
</comment>
<sequence length="22" mass="2350">RSAESPSPQGSVPTGFDVREFV</sequence>
<dbReference type="AlphaFoldDB" id="K1TTN5"/>
<accession>K1TTN5</accession>
<reference evidence="2" key="1">
    <citation type="journal article" date="2013" name="Environ. Microbiol.">
        <title>Microbiota from the distal guts of lean and obese adolescents exhibit partial functional redundancy besides clear differences in community structure.</title>
        <authorList>
            <person name="Ferrer M."/>
            <person name="Ruiz A."/>
            <person name="Lanza F."/>
            <person name="Haange S.B."/>
            <person name="Oberbach A."/>
            <person name="Till H."/>
            <person name="Bargiela R."/>
            <person name="Campoy C."/>
            <person name="Segura M.T."/>
            <person name="Richter M."/>
            <person name="von Bergen M."/>
            <person name="Seifert J."/>
            <person name="Suarez A."/>
        </authorList>
    </citation>
    <scope>NUCLEOTIDE SEQUENCE</scope>
</reference>
<proteinExistence type="predicted"/>
<feature type="compositionally biased region" description="Polar residues" evidence="1">
    <location>
        <begin position="1"/>
        <end position="12"/>
    </location>
</feature>
<dbReference type="EMBL" id="AJWY01007909">
    <property type="protein sequence ID" value="EKC62681.1"/>
    <property type="molecule type" value="Genomic_DNA"/>
</dbReference>